<dbReference type="RefSeq" id="WP_093478197.1">
    <property type="nucleotide sequence ID" value="NZ_FOUI01000016.1"/>
</dbReference>
<protein>
    <submittedName>
        <fullName evidence="1">Uncharacterized protein</fullName>
    </submittedName>
</protein>
<name>A0A1I4TX21_9GAMM</name>
<proteinExistence type="predicted"/>
<accession>A0A1I4TX21</accession>
<reference evidence="2" key="1">
    <citation type="submission" date="2016-10" db="EMBL/GenBank/DDBJ databases">
        <authorList>
            <person name="Varghese N."/>
            <person name="Submissions S."/>
        </authorList>
    </citation>
    <scope>NUCLEOTIDE SEQUENCE [LARGE SCALE GENOMIC DNA]</scope>
    <source>
        <strain evidence="2">DSM 24213</strain>
    </source>
</reference>
<gene>
    <name evidence="1" type="ORF">SAMN05216217_11671</name>
</gene>
<evidence type="ECO:0000313" key="1">
    <source>
        <dbReference type="EMBL" id="SFM81294.1"/>
    </source>
</evidence>
<sequence>MNNRKAAMVFGVGLAVAVGLANAQGMMGGKPMMGSMPGDCMMMEAGHPEMQEMQQLKARMQAAMAQPQADLQEVLAMHDRMAALHRLQLVDCLSRRAAAPLEAPAEVEADEDDHAAHH</sequence>
<dbReference type="STRING" id="1720063.SAMN05216217_11671"/>
<keyword evidence="2" id="KW-1185">Reference proteome</keyword>
<dbReference type="AlphaFoldDB" id="A0A1I4TX21"/>
<evidence type="ECO:0000313" key="2">
    <source>
        <dbReference type="Proteomes" id="UP000243629"/>
    </source>
</evidence>
<organism evidence="1 2">
    <name type="scientific">Halopseudomonas yangmingensis</name>
    <dbReference type="NCBI Taxonomy" id="1720063"/>
    <lineage>
        <taxon>Bacteria</taxon>
        <taxon>Pseudomonadati</taxon>
        <taxon>Pseudomonadota</taxon>
        <taxon>Gammaproteobacteria</taxon>
        <taxon>Pseudomonadales</taxon>
        <taxon>Pseudomonadaceae</taxon>
        <taxon>Halopseudomonas</taxon>
    </lineage>
</organism>
<dbReference type="Proteomes" id="UP000243629">
    <property type="component" value="Unassembled WGS sequence"/>
</dbReference>
<dbReference type="EMBL" id="FOUI01000016">
    <property type="protein sequence ID" value="SFM81294.1"/>
    <property type="molecule type" value="Genomic_DNA"/>
</dbReference>